<reference evidence="7" key="1">
    <citation type="submission" date="2016-11" db="EMBL/GenBank/DDBJ databases">
        <authorList>
            <person name="Varghese N."/>
            <person name="Submissions S."/>
        </authorList>
    </citation>
    <scope>NUCLEOTIDE SEQUENCE [LARGE SCALE GENOMIC DNA]</scope>
    <source>
        <strain evidence="7">DSM 22363</strain>
    </source>
</reference>
<sequence length="257" mass="27373">MTISLPVLAFLFFAVAGLYAAVGFGGGSTYIALLALSGMDYRLIPLIALTCNIIVVSGGTLRFQLRKLIDWSRIWPLLLLSVPAAWLGGSLAIDRNLFLLLLGVSLAMASLLLFAESWLQNTRLTSAGDLARKAWFLPLTGAAIGLLSGMVGIGGGIFLAPILLLANWADSRRVAAIASVFILVNSVSGLTGQLSKSGWGQGGQDILSYWPLFVAVLLGGQIGSHLASKALPETWIKRMTAVLVLYVALRIFWQQAS</sequence>
<evidence type="ECO:0000313" key="7">
    <source>
        <dbReference type="Proteomes" id="UP000185192"/>
    </source>
</evidence>
<keyword evidence="4 5" id="KW-0472">Membrane</keyword>
<keyword evidence="3 5" id="KW-1133">Transmembrane helix</keyword>
<evidence type="ECO:0000256" key="4">
    <source>
        <dbReference type="ARBA" id="ARBA00023136"/>
    </source>
</evidence>
<comment type="similarity">
    <text evidence="5">Belongs to the 4-toluene sulfonate uptake permease (TSUP) (TC 2.A.102) family.</text>
</comment>
<evidence type="ECO:0000256" key="1">
    <source>
        <dbReference type="ARBA" id="ARBA00004141"/>
    </source>
</evidence>
<dbReference type="InterPro" id="IPR051598">
    <property type="entry name" value="TSUP/Inactive_protease-like"/>
</dbReference>
<dbReference type="EMBL" id="FSQW01000002">
    <property type="protein sequence ID" value="SIN99722.1"/>
    <property type="molecule type" value="Genomic_DNA"/>
</dbReference>
<dbReference type="Pfam" id="PF01925">
    <property type="entry name" value="TauE"/>
    <property type="match status" value="1"/>
</dbReference>
<dbReference type="STRING" id="1123272.SAMN02745824_2580"/>
<gene>
    <name evidence="6" type="ORF">SAMN02745824_2580</name>
</gene>
<feature type="transmembrane region" description="Helical" evidence="5">
    <location>
        <begin position="174"/>
        <end position="194"/>
    </location>
</feature>
<dbReference type="RefSeq" id="WP_239447431.1">
    <property type="nucleotide sequence ID" value="NZ_FSQW01000002.1"/>
</dbReference>
<evidence type="ECO:0000256" key="5">
    <source>
        <dbReference type="RuleBase" id="RU363041"/>
    </source>
</evidence>
<keyword evidence="7" id="KW-1185">Reference proteome</keyword>
<proteinExistence type="inferred from homology"/>
<feature type="transmembrane region" description="Helical" evidence="5">
    <location>
        <begin position="206"/>
        <end position="223"/>
    </location>
</feature>
<feature type="transmembrane region" description="Helical" evidence="5">
    <location>
        <begin position="235"/>
        <end position="253"/>
    </location>
</feature>
<accession>A0A1N6FWY7</accession>
<organism evidence="6 7">
    <name type="scientific">Parasphingorhabdus marina DSM 22363</name>
    <dbReference type="NCBI Taxonomy" id="1123272"/>
    <lineage>
        <taxon>Bacteria</taxon>
        <taxon>Pseudomonadati</taxon>
        <taxon>Pseudomonadota</taxon>
        <taxon>Alphaproteobacteria</taxon>
        <taxon>Sphingomonadales</taxon>
        <taxon>Sphingomonadaceae</taxon>
        <taxon>Parasphingorhabdus</taxon>
    </lineage>
</organism>
<evidence type="ECO:0000313" key="6">
    <source>
        <dbReference type="EMBL" id="SIN99722.1"/>
    </source>
</evidence>
<evidence type="ECO:0000256" key="3">
    <source>
        <dbReference type="ARBA" id="ARBA00022989"/>
    </source>
</evidence>
<dbReference type="Proteomes" id="UP000185192">
    <property type="component" value="Unassembled WGS sequence"/>
</dbReference>
<protein>
    <recommendedName>
        <fullName evidence="5">Probable membrane transporter protein</fullName>
    </recommendedName>
</protein>
<dbReference type="PANTHER" id="PTHR43701:SF5">
    <property type="entry name" value="MEMBRANE TRANSPORTER PROTEIN-RELATED"/>
    <property type="match status" value="1"/>
</dbReference>
<keyword evidence="5" id="KW-1003">Cell membrane</keyword>
<dbReference type="AlphaFoldDB" id="A0A1N6FWY7"/>
<dbReference type="PANTHER" id="PTHR43701">
    <property type="entry name" value="MEMBRANE TRANSPORTER PROTEIN MJ0441-RELATED"/>
    <property type="match status" value="1"/>
</dbReference>
<comment type="subcellular location">
    <subcellularLocation>
        <location evidence="5">Cell membrane</location>
        <topology evidence="5">Multi-pass membrane protein</topology>
    </subcellularLocation>
    <subcellularLocation>
        <location evidence="1">Membrane</location>
        <topology evidence="1">Multi-pass membrane protein</topology>
    </subcellularLocation>
</comment>
<name>A0A1N6FWY7_9SPHN</name>
<feature type="transmembrane region" description="Helical" evidence="5">
    <location>
        <begin position="135"/>
        <end position="168"/>
    </location>
</feature>
<evidence type="ECO:0000256" key="2">
    <source>
        <dbReference type="ARBA" id="ARBA00022692"/>
    </source>
</evidence>
<dbReference type="GO" id="GO:0005886">
    <property type="term" value="C:plasma membrane"/>
    <property type="evidence" value="ECO:0007669"/>
    <property type="project" value="UniProtKB-SubCell"/>
</dbReference>
<keyword evidence="2 5" id="KW-0812">Transmembrane</keyword>
<feature type="transmembrane region" description="Helical" evidence="5">
    <location>
        <begin position="44"/>
        <end position="62"/>
    </location>
</feature>
<dbReference type="InterPro" id="IPR002781">
    <property type="entry name" value="TM_pro_TauE-like"/>
</dbReference>
<feature type="transmembrane region" description="Helical" evidence="5">
    <location>
        <begin position="97"/>
        <end position="115"/>
    </location>
</feature>